<keyword evidence="3" id="KW-0805">Transcription regulation</keyword>
<keyword evidence="7" id="KW-0396">Initiation factor</keyword>
<keyword evidence="8" id="KW-1185">Reference proteome</keyword>
<dbReference type="CDD" id="cd08047">
    <property type="entry name" value="TAF7"/>
    <property type="match status" value="1"/>
</dbReference>
<name>A0A0C2MM15_THEKT</name>
<dbReference type="GO" id="GO:0051123">
    <property type="term" value="P:RNA polymerase II preinitiation complex assembly"/>
    <property type="evidence" value="ECO:0007669"/>
    <property type="project" value="TreeGrafter"/>
</dbReference>
<dbReference type="OrthoDB" id="153872at2759"/>
<evidence type="ECO:0000256" key="2">
    <source>
        <dbReference type="ARBA" id="ARBA00009368"/>
    </source>
</evidence>
<dbReference type="GO" id="GO:0005669">
    <property type="term" value="C:transcription factor TFIID complex"/>
    <property type="evidence" value="ECO:0007669"/>
    <property type="project" value="InterPro"/>
</dbReference>
<dbReference type="InterPro" id="IPR037817">
    <property type="entry name" value="TAF7"/>
</dbReference>
<evidence type="ECO:0000256" key="4">
    <source>
        <dbReference type="ARBA" id="ARBA00023163"/>
    </source>
</evidence>
<evidence type="ECO:0000256" key="5">
    <source>
        <dbReference type="ARBA" id="ARBA00023242"/>
    </source>
</evidence>
<evidence type="ECO:0000259" key="6">
    <source>
        <dbReference type="SMART" id="SM01370"/>
    </source>
</evidence>
<comment type="caution">
    <text evidence="7">The sequence shown here is derived from an EMBL/GenBank/DDBJ whole genome shotgun (WGS) entry which is preliminary data.</text>
</comment>
<dbReference type="Pfam" id="PF04658">
    <property type="entry name" value="TAFII55_N"/>
    <property type="match status" value="1"/>
</dbReference>
<evidence type="ECO:0000256" key="1">
    <source>
        <dbReference type="ARBA" id="ARBA00004123"/>
    </source>
</evidence>
<dbReference type="PANTHER" id="PTHR12228">
    <property type="entry name" value="TRANSCRIPTION INITIATION FACTOR TFIID 55 KD SUBUNIT-RELATED"/>
    <property type="match status" value="1"/>
</dbReference>
<keyword evidence="5" id="KW-0539">Nucleus</keyword>
<dbReference type="InterPro" id="IPR006751">
    <property type="entry name" value="TAFII55_prot_cons_reg"/>
</dbReference>
<proteinExistence type="inferred from homology"/>
<keyword evidence="7" id="KW-0648">Protein biosynthesis</keyword>
<keyword evidence="4" id="KW-0804">Transcription</keyword>
<evidence type="ECO:0000313" key="8">
    <source>
        <dbReference type="Proteomes" id="UP000031668"/>
    </source>
</evidence>
<dbReference type="PANTHER" id="PTHR12228:SF0">
    <property type="entry name" value="TATA-BOX BINDING PROTEIN ASSOCIATED FACTOR 7"/>
    <property type="match status" value="1"/>
</dbReference>
<evidence type="ECO:0000256" key="3">
    <source>
        <dbReference type="ARBA" id="ARBA00023015"/>
    </source>
</evidence>
<evidence type="ECO:0000313" key="7">
    <source>
        <dbReference type="EMBL" id="KII68256.1"/>
    </source>
</evidence>
<feature type="domain" description="TAFII55 protein conserved region" evidence="6">
    <location>
        <begin position="14"/>
        <end position="170"/>
    </location>
</feature>
<comment type="subcellular location">
    <subcellularLocation>
        <location evidence="1">Nucleus</location>
    </subcellularLocation>
</comment>
<gene>
    <name evidence="7" type="ORF">RF11_07978</name>
</gene>
<dbReference type="GO" id="GO:0003743">
    <property type="term" value="F:translation initiation factor activity"/>
    <property type="evidence" value="ECO:0007669"/>
    <property type="project" value="UniProtKB-KW"/>
</dbReference>
<protein>
    <submittedName>
        <fullName evidence="7">Transcription initiation factor TFIID subunit 7</fullName>
    </submittedName>
</protein>
<dbReference type="SMART" id="SM01370">
    <property type="entry name" value="TAFII55_N"/>
    <property type="match status" value="1"/>
</dbReference>
<dbReference type="OMA" id="QWPHGLT"/>
<reference evidence="7 8" key="1">
    <citation type="journal article" date="2014" name="Genome Biol. Evol.">
        <title>The genome of the myxosporean Thelohanellus kitauei shows adaptations to nutrient acquisition within its fish host.</title>
        <authorList>
            <person name="Yang Y."/>
            <person name="Xiong J."/>
            <person name="Zhou Z."/>
            <person name="Huo F."/>
            <person name="Miao W."/>
            <person name="Ran C."/>
            <person name="Liu Y."/>
            <person name="Zhang J."/>
            <person name="Feng J."/>
            <person name="Wang M."/>
            <person name="Wang M."/>
            <person name="Wang L."/>
            <person name="Yao B."/>
        </authorList>
    </citation>
    <scope>NUCLEOTIDE SEQUENCE [LARGE SCALE GENOMIC DNA]</scope>
    <source>
        <strain evidence="7">Wuqing</strain>
    </source>
</reference>
<organism evidence="7 8">
    <name type="scientific">Thelohanellus kitauei</name>
    <name type="common">Myxosporean</name>
    <dbReference type="NCBI Taxonomy" id="669202"/>
    <lineage>
        <taxon>Eukaryota</taxon>
        <taxon>Metazoa</taxon>
        <taxon>Cnidaria</taxon>
        <taxon>Myxozoa</taxon>
        <taxon>Myxosporea</taxon>
        <taxon>Bivalvulida</taxon>
        <taxon>Platysporina</taxon>
        <taxon>Myxobolidae</taxon>
        <taxon>Thelohanellus</taxon>
    </lineage>
</organism>
<dbReference type="Proteomes" id="UP000031668">
    <property type="component" value="Unassembled WGS sequence"/>
</dbReference>
<sequence>MDNRDYEPDATYTVEGQFIIRFPEDYAKEIRQAIEEDSLESKLTVDMDINARFATVKWKDIILHGKMVDLPCIIESNKSIDKKSIYKTGDICQMLLCQTTPFDASSDDNQSVVHGGWTSKKFQWPHGLTPPLKNVRTRRFRRIQKKKQTDYSDVEKELRRLIQADISALSVEIEEVAADTTKKDKNREEPPTPKE</sequence>
<comment type="similarity">
    <text evidence="2">Belongs to the TAF7 family.</text>
</comment>
<accession>A0A0C2MM15</accession>
<dbReference type="EMBL" id="JWZT01002878">
    <property type="protein sequence ID" value="KII68256.1"/>
    <property type="molecule type" value="Genomic_DNA"/>
</dbReference>
<dbReference type="GO" id="GO:0016251">
    <property type="term" value="F:RNA polymerase II general transcription initiation factor activity"/>
    <property type="evidence" value="ECO:0007669"/>
    <property type="project" value="TreeGrafter"/>
</dbReference>
<dbReference type="AlphaFoldDB" id="A0A0C2MM15"/>